<dbReference type="PANTHER" id="PTHR12271:SF40">
    <property type="entry name" value="POLY(A) RNA POLYMERASE GLD2"/>
    <property type="match status" value="1"/>
</dbReference>
<dbReference type="GO" id="GO:0016779">
    <property type="term" value="F:nucleotidyltransferase activity"/>
    <property type="evidence" value="ECO:0007669"/>
    <property type="project" value="TreeGrafter"/>
</dbReference>
<dbReference type="SUPFAM" id="SSF81631">
    <property type="entry name" value="PAP/OAS1 substrate-binding domain"/>
    <property type="match status" value="1"/>
</dbReference>
<dbReference type="Gene3D" id="3.30.460.10">
    <property type="entry name" value="Beta Polymerase, domain 2"/>
    <property type="match status" value="1"/>
</dbReference>
<name>A0AAV5S9Z3_9BILA</name>
<dbReference type="SUPFAM" id="SSF81301">
    <property type="entry name" value="Nucleotidyltransferase"/>
    <property type="match status" value="1"/>
</dbReference>
<dbReference type="Proteomes" id="UP001432027">
    <property type="component" value="Unassembled WGS sequence"/>
</dbReference>
<dbReference type="Gene3D" id="1.10.1410.10">
    <property type="match status" value="1"/>
</dbReference>
<dbReference type="AlphaFoldDB" id="A0AAV5S9Z3"/>
<dbReference type="PANTHER" id="PTHR12271">
    <property type="entry name" value="POLY A POLYMERASE CID PAP -RELATED"/>
    <property type="match status" value="1"/>
</dbReference>
<organism evidence="1 2">
    <name type="scientific">Pristionchus entomophagus</name>
    <dbReference type="NCBI Taxonomy" id="358040"/>
    <lineage>
        <taxon>Eukaryota</taxon>
        <taxon>Metazoa</taxon>
        <taxon>Ecdysozoa</taxon>
        <taxon>Nematoda</taxon>
        <taxon>Chromadorea</taxon>
        <taxon>Rhabditida</taxon>
        <taxon>Rhabditina</taxon>
        <taxon>Diplogasteromorpha</taxon>
        <taxon>Diplogasteroidea</taxon>
        <taxon>Neodiplogasteridae</taxon>
        <taxon>Pristionchus</taxon>
    </lineage>
</organism>
<dbReference type="GO" id="GO:0031123">
    <property type="term" value="P:RNA 3'-end processing"/>
    <property type="evidence" value="ECO:0007669"/>
    <property type="project" value="TreeGrafter"/>
</dbReference>
<reference evidence="1" key="1">
    <citation type="submission" date="2023-10" db="EMBL/GenBank/DDBJ databases">
        <title>Genome assembly of Pristionchus species.</title>
        <authorList>
            <person name="Yoshida K."/>
            <person name="Sommer R.J."/>
        </authorList>
    </citation>
    <scope>NUCLEOTIDE SEQUENCE</scope>
    <source>
        <strain evidence="1">RS0144</strain>
    </source>
</reference>
<evidence type="ECO:0008006" key="3">
    <source>
        <dbReference type="Google" id="ProtNLM"/>
    </source>
</evidence>
<sequence length="350" mass="40769">MSGGILTRIHHFSLRNPSRFKSTKQPSLVERRKEVNGGKWKELEDLSYGKRTMEHREMLKKTFMDLRRVLEKNSDMKLNEIGSYAVGASIPSSDLDVVLIPYANDEDEERIDEFNRKMKMTVFRQKILFPVARKLEQARLVKGHADVLLHPKVPIIKGTTRSGVRFDLQIGAIDTIYSTNYVRLAFQLDPRQILVYHWLRQQAEKHEIFGGRHNLLTSFHLYMLIIHFIQATKIVPVLLNEYALHVSRACYWVDLIQEFRNGKNTVPPLYTREEVETWAPALIEGFLQYYGKIDFTTKEIDVTRGIVKERRTNQLLLIEPFHDQDIGVCRVSNGATLMNKLFEKLTKSHC</sequence>
<comment type="caution">
    <text evidence="1">The sequence shown here is derived from an EMBL/GenBank/DDBJ whole genome shotgun (WGS) entry which is preliminary data.</text>
</comment>
<gene>
    <name evidence="1" type="ORF">PENTCL1PPCAC_2211</name>
</gene>
<dbReference type="InterPro" id="IPR043519">
    <property type="entry name" value="NT_sf"/>
</dbReference>
<evidence type="ECO:0000313" key="2">
    <source>
        <dbReference type="Proteomes" id="UP001432027"/>
    </source>
</evidence>
<proteinExistence type="predicted"/>
<dbReference type="EMBL" id="BTSX01000001">
    <property type="protein sequence ID" value="GMS80036.1"/>
    <property type="molecule type" value="Genomic_DNA"/>
</dbReference>
<accession>A0AAV5S9Z3</accession>
<keyword evidence="2" id="KW-1185">Reference proteome</keyword>
<protein>
    <recommendedName>
        <fullName evidence="3">Polymerase nucleotidyl transferase domain-containing protein</fullName>
    </recommendedName>
</protein>
<evidence type="ECO:0000313" key="1">
    <source>
        <dbReference type="EMBL" id="GMS80036.1"/>
    </source>
</evidence>